<feature type="repeat" description="WD" evidence="3">
    <location>
        <begin position="1065"/>
        <end position="1097"/>
    </location>
</feature>
<keyword evidence="1 3" id="KW-0853">WD repeat</keyword>
<feature type="repeat" description="WD" evidence="3">
    <location>
        <begin position="936"/>
        <end position="977"/>
    </location>
</feature>
<feature type="repeat" description="WD" evidence="3">
    <location>
        <begin position="1369"/>
        <end position="1399"/>
    </location>
</feature>
<dbReference type="SMART" id="SM00320">
    <property type="entry name" value="WD40"/>
    <property type="match status" value="14"/>
</dbReference>
<feature type="compositionally biased region" description="Polar residues" evidence="4">
    <location>
        <begin position="33"/>
        <end position="48"/>
    </location>
</feature>
<organism evidence="6 7">
    <name type="scientific">Rhizopogon vinicolor AM-OR11-026</name>
    <dbReference type="NCBI Taxonomy" id="1314800"/>
    <lineage>
        <taxon>Eukaryota</taxon>
        <taxon>Fungi</taxon>
        <taxon>Dikarya</taxon>
        <taxon>Basidiomycota</taxon>
        <taxon>Agaricomycotina</taxon>
        <taxon>Agaricomycetes</taxon>
        <taxon>Agaricomycetidae</taxon>
        <taxon>Boletales</taxon>
        <taxon>Suillineae</taxon>
        <taxon>Rhizopogonaceae</taxon>
        <taxon>Rhizopogon</taxon>
    </lineage>
</organism>
<feature type="repeat" description="WD" evidence="3">
    <location>
        <begin position="893"/>
        <end position="934"/>
    </location>
</feature>
<dbReference type="Pfam" id="PF24883">
    <property type="entry name" value="NPHP3_N"/>
    <property type="match status" value="1"/>
</dbReference>
<sequence>MTEDSTHRKMSLQWMEHSHSDSGLPQDAAAGATSGNETPSLHASPRRSNLSFGKLWGKVSKKGSTRNTQSPNFAESTNPVISQSEQNLSSAQTDQIGEFLVDGVSVVQWFLLQTPSRLIAPTPEANWDQVPDLPAANAGATDPKIVTTSLENAHKSLSGASHVPDLLRNTASATANADSVLDPIDTFSDMLKPLKAFNSIAKGIAEVHPYAKVALSILTSASKMIFDQADRDAAVSRLLLKVSEVFAFMTKEEELAKITSMLAIYGKIARQTLECADFITHYSETKSAWKRLGKHVFKETDATIKGYSEVLDNLMQQFRDKVARDTVIILHRSAEDLDFSGMEYASGAGMNTTKRCLPGTREDILSDIKSWIGSTGDDVPRVLWLSGTAGKGKSAIAHTIANWSSEVGCLGACFCFDRTRIADRRHEKIFTTIARDLADCNPAIRRALADVVHDNNELRHSADITRQWPSTAVDAPVLIVIDALDESGDRKSREHILRLLASQLNDLPANFRVIITSRPLEDIHKFLKTASHIRHLSMDDISPQSTSSDIQRYVCDKLATLGDVFKDTHFSALAQKSDGLFEWARLACEYIDGTNMVGWGTMKRFDVTPIRPLHASFYHFLTDKSRSNKFFIDVSVAENDLAFASLHVMEHELRFNICSLESSYLPNSAVHDLDKRVKDSISTELSYSCRFWGTHVGAASLEQSLATEVAAFFDNERLLFWIEALGLLRSFDTAAWSLIYISDWCTAYTQFTQISDAARDTLRCVRMFGAAILCSTPHLYLSALPFAPTESRSFLAMSTSGLQRKKTIRMHAAVQSVAISPDGKRIAGASNDGDIQVWDMETGEALGSPLRGHTANIWSIAISSDGKYIVSGSGDQTIRIWHMNTGEALRSPLRGHTGEVYSVTMSSDGKRIVSGSEDTTIRQWDVETGDEFGAPLQGHTNSVTSVVISSDGQRIVSGSHDNTIQVWDAHSGKAFCVPLQGHAGAVSSVAISADGKRIVSGSWDTTTQVWDAETGKALGVPLQGHSHFVLSVAISPNGKHIVSGSVDSTIRVWVMETGEAIGAPLRAHTADVYSVTISPDGKHIVSGSSDSTIRVWDALHVEIDETLGAPTQGHTEAVYSVAISSDEKRIVSGSFDHTIRVWDMETGKALGVPLQGHSSTVLSATVSSDGKRIVSGSADNTIRVWDVETSEAVGAPLRGHTDMVHSVTISLDGKQILSGSQDTTIRAWDLGTGKALGVPFRGHTATIWSVVISSNGKHIVSGSADSTVQLWDAHSGDTVGVPLRGHTRQVFAVAISPDGKCIVSGSGDHTICRWDVETGKELGAPLRGHTNYVLSVAISPDGRHIVSGSMDTTIRVWDAASGEALGAPIRGHTGAVSSVAISPKGKWIVSGSLDRSMRILARQPLWARVRRDGL</sequence>
<evidence type="ECO:0000256" key="4">
    <source>
        <dbReference type="SAM" id="MobiDB-lite"/>
    </source>
</evidence>
<dbReference type="InterPro" id="IPR020472">
    <property type="entry name" value="WD40_PAC1"/>
</dbReference>
<dbReference type="Proteomes" id="UP000092154">
    <property type="component" value="Unassembled WGS sequence"/>
</dbReference>
<feature type="repeat" description="WD" evidence="3">
    <location>
        <begin position="1283"/>
        <end position="1324"/>
    </location>
</feature>
<evidence type="ECO:0000256" key="2">
    <source>
        <dbReference type="ARBA" id="ARBA00022737"/>
    </source>
</evidence>
<feature type="repeat" description="WD" evidence="3">
    <location>
        <begin position="1111"/>
        <end position="1152"/>
    </location>
</feature>
<dbReference type="InterPro" id="IPR015943">
    <property type="entry name" value="WD40/YVTN_repeat-like_dom_sf"/>
</dbReference>
<feature type="repeat" description="WD" evidence="3">
    <location>
        <begin position="850"/>
        <end position="891"/>
    </location>
</feature>
<feature type="repeat" description="WD" evidence="3">
    <location>
        <begin position="1154"/>
        <end position="1195"/>
    </location>
</feature>
<dbReference type="InterPro" id="IPR027417">
    <property type="entry name" value="P-loop_NTPase"/>
</dbReference>
<accession>A0A1B7MHJ7</accession>
<evidence type="ECO:0000313" key="7">
    <source>
        <dbReference type="Proteomes" id="UP000092154"/>
    </source>
</evidence>
<evidence type="ECO:0000256" key="1">
    <source>
        <dbReference type="ARBA" id="ARBA00022574"/>
    </source>
</evidence>
<feature type="repeat" description="WD" evidence="3">
    <location>
        <begin position="1240"/>
        <end position="1281"/>
    </location>
</feature>
<dbReference type="PANTHER" id="PTHR19848:SF8">
    <property type="entry name" value="F-BOX AND WD REPEAT DOMAIN CONTAINING 7"/>
    <property type="match status" value="1"/>
</dbReference>
<name>A0A1B7MHJ7_9AGAM</name>
<feature type="repeat" description="WD" evidence="3">
    <location>
        <begin position="1022"/>
        <end position="1063"/>
    </location>
</feature>
<proteinExistence type="predicted"/>
<feature type="domain" description="Nephrocystin 3-like N-terminal" evidence="5">
    <location>
        <begin position="359"/>
        <end position="518"/>
    </location>
</feature>
<dbReference type="InterPro" id="IPR019775">
    <property type="entry name" value="WD40_repeat_CS"/>
</dbReference>
<dbReference type="Gene3D" id="2.130.10.10">
    <property type="entry name" value="YVTN repeat-like/Quinoprotein amine dehydrogenase"/>
    <property type="match status" value="7"/>
</dbReference>
<feature type="region of interest" description="Disordered" evidence="4">
    <location>
        <begin position="1"/>
        <end position="48"/>
    </location>
</feature>
<dbReference type="Gene3D" id="3.40.50.300">
    <property type="entry name" value="P-loop containing nucleotide triphosphate hydrolases"/>
    <property type="match status" value="1"/>
</dbReference>
<dbReference type="PANTHER" id="PTHR19848">
    <property type="entry name" value="WD40 REPEAT PROTEIN"/>
    <property type="match status" value="1"/>
</dbReference>
<dbReference type="PROSITE" id="PS50082">
    <property type="entry name" value="WD_REPEATS_2"/>
    <property type="match status" value="14"/>
</dbReference>
<dbReference type="SUPFAM" id="SSF52540">
    <property type="entry name" value="P-loop containing nucleoside triphosphate hydrolases"/>
    <property type="match status" value="1"/>
</dbReference>
<dbReference type="CDD" id="cd00200">
    <property type="entry name" value="WD40"/>
    <property type="match status" value="2"/>
</dbReference>
<keyword evidence="2" id="KW-0677">Repeat</keyword>
<feature type="compositionally biased region" description="Polar residues" evidence="4">
    <location>
        <begin position="65"/>
        <end position="89"/>
    </location>
</feature>
<dbReference type="STRING" id="1314800.A0A1B7MHJ7"/>
<dbReference type="Pfam" id="PF00400">
    <property type="entry name" value="WD40"/>
    <property type="match status" value="14"/>
</dbReference>
<evidence type="ECO:0000259" key="5">
    <source>
        <dbReference type="Pfam" id="PF24883"/>
    </source>
</evidence>
<feature type="region of interest" description="Disordered" evidence="4">
    <location>
        <begin position="60"/>
        <end position="89"/>
    </location>
</feature>
<dbReference type="PROSITE" id="PS50294">
    <property type="entry name" value="WD_REPEATS_REGION"/>
    <property type="match status" value="14"/>
</dbReference>
<dbReference type="InParanoid" id="A0A1B7MHJ7"/>
<feature type="repeat" description="WD" evidence="3">
    <location>
        <begin position="1326"/>
        <end position="1367"/>
    </location>
</feature>
<dbReference type="InterPro" id="IPR056884">
    <property type="entry name" value="NPHP3-like_N"/>
</dbReference>
<gene>
    <name evidence="6" type="ORF">K503DRAFT_860500</name>
</gene>
<dbReference type="PROSITE" id="PS00678">
    <property type="entry name" value="WD_REPEATS_1"/>
    <property type="match status" value="8"/>
</dbReference>
<feature type="repeat" description="WD" evidence="3">
    <location>
        <begin position="814"/>
        <end position="848"/>
    </location>
</feature>
<dbReference type="PRINTS" id="PR00320">
    <property type="entry name" value="GPROTEINBRPT"/>
</dbReference>
<dbReference type="EMBL" id="KV449137">
    <property type="protein sequence ID" value="OAX32058.1"/>
    <property type="molecule type" value="Genomic_DNA"/>
</dbReference>
<reference evidence="6 7" key="1">
    <citation type="submission" date="2016-06" db="EMBL/GenBank/DDBJ databases">
        <title>Comparative genomics of the ectomycorrhizal sister species Rhizopogon vinicolor and Rhizopogon vesiculosus (Basidiomycota: Boletales) reveals a divergence of the mating type B locus.</title>
        <authorList>
            <consortium name="DOE Joint Genome Institute"/>
            <person name="Mujic A.B."/>
            <person name="Kuo A."/>
            <person name="Tritt A."/>
            <person name="Lipzen A."/>
            <person name="Chen C."/>
            <person name="Johnson J."/>
            <person name="Sharma A."/>
            <person name="Barry K."/>
            <person name="Grigoriev I.V."/>
            <person name="Spatafora J.W."/>
        </authorList>
    </citation>
    <scope>NUCLEOTIDE SEQUENCE [LARGE SCALE GENOMIC DNA]</scope>
    <source>
        <strain evidence="6 7">AM-OR11-026</strain>
    </source>
</reference>
<keyword evidence="7" id="KW-1185">Reference proteome</keyword>
<evidence type="ECO:0000313" key="6">
    <source>
        <dbReference type="EMBL" id="OAX32058.1"/>
    </source>
</evidence>
<protein>
    <submittedName>
        <fullName evidence="6">WD40 repeat-like protein</fullName>
    </submittedName>
</protein>
<feature type="repeat" description="WD" evidence="3">
    <location>
        <begin position="1197"/>
        <end position="1238"/>
    </location>
</feature>
<dbReference type="OrthoDB" id="538223at2759"/>
<dbReference type="SUPFAM" id="SSF50978">
    <property type="entry name" value="WD40 repeat-like"/>
    <property type="match status" value="2"/>
</dbReference>
<dbReference type="InterPro" id="IPR001680">
    <property type="entry name" value="WD40_rpt"/>
</dbReference>
<dbReference type="InterPro" id="IPR036322">
    <property type="entry name" value="WD40_repeat_dom_sf"/>
</dbReference>
<feature type="repeat" description="WD" evidence="3">
    <location>
        <begin position="979"/>
        <end position="1020"/>
    </location>
</feature>
<evidence type="ECO:0000256" key="3">
    <source>
        <dbReference type="PROSITE-ProRule" id="PRU00221"/>
    </source>
</evidence>